<reference evidence="1" key="1">
    <citation type="submission" date="2021-02" db="EMBL/GenBank/DDBJ databases">
        <authorList>
            <person name="Nowell W R."/>
        </authorList>
    </citation>
    <scope>NUCLEOTIDE SEQUENCE</scope>
</reference>
<evidence type="ECO:0000313" key="1">
    <source>
        <dbReference type="EMBL" id="CAF4359920.1"/>
    </source>
</evidence>
<accession>A0A8S2URZ7</accession>
<dbReference type="AlphaFoldDB" id="A0A8S2URZ7"/>
<dbReference type="Proteomes" id="UP000681967">
    <property type="component" value="Unassembled WGS sequence"/>
</dbReference>
<dbReference type="InterPro" id="IPR037093">
    <property type="entry name" value="PHAT_dom_sf"/>
</dbReference>
<dbReference type="Gene3D" id="1.25.40.170">
    <property type="entry name" value="Smaug, PHAT domain"/>
    <property type="match status" value="1"/>
</dbReference>
<feature type="non-terminal residue" evidence="1">
    <location>
        <position position="1"/>
    </location>
</feature>
<dbReference type="GO" id="GO:0030371">
    <property type="term" value="F:translation repressor activity"/>
    <property type="evidence" value="ECO:0007669"/>
    <property type="project" value="InterPro"/>
</dbReference>
<dbReference type="EMBL" id="CAJOBH010046991">
    <property type="protein sequence ID" value="CAF4359920.1"/>
    <property type="molecule type" value="Genomic_DNA"/>
</dbReference>
<name>A0A8S2URZ7_9BILA</name>
<dbReference type="GO" id="GO:0003723">
    <property type="term" value="F:RNA binding"/>
    <property type="evidence" value="ECO:0007669"/>
    <property type="project" value="InterPro"/>
</dbReference>
<sequence length="65" mass="7588">KERQSLLQQCIIDIDNGQIDIKTVLQLLNEFMLTPIHVKQTEKRNDDIDDEDLPKLIMQVLEKGI</sequence>
<protein>
    <submittedName>
        <fullName evidence="1">Uncharacterized protein</fullName>
    </submittedName>
</protein>
<comment type="caution">
    <text evidence="1">The sequence shown here is derived from an EMBL/GenBank/DDBJ whole genome shotgun (WGS) entry which is preliminary data.</text>
</comment>
<organism evidence="1 2">
    <name type="scientific">Rotaria magnacalcarata</name>
    <dbReference type="NCBI Taxonomy" id="392030"/>
    <lineage>
        <taxon>Eukaryota</taxon>
        <taxon>Metazoa</taxon>
        <taxon>Spiralia</taxon>
        <taxon>Gnathifera</taxon>
        <taxon>Rotifera</taxon>
        <taxon>Eurotatoria</taxon>
        <taxon>Bdelloidea</taxon>
        <taxon>Philodinida</taxon>
        <taxon>Philodinidae</taxon>
        <taxon>Rotaria</taxon>
    </lineage>
</organism>
<proteinExistence type="predicted"/>
<evidence type="ECO:0000313" key="2">
    <source>
        <dbReference type="Proteomes" id="UP000681967"/>
    </source>
</evidence>
<gene>
    <name evidence="1" type="ORF">BYL167_LOCUS29856</name>
</gene>